<dbReference type="PANTHER" id="PTHR31689">
    <property type="entry name" value="DIAMINOPIMELATE EPIMERASE, CHLOROPLASTIC"/>
    <property type="match status" value="1"/>
</dbReference>
<evidence type="ECO:0000256" key="9">
    <source>
        <dbReference type="PROSITE-ProRule" id="PRU10125"/>
    </source>
</evidence>
<dbReference type="GO" id="GO:0008837">
    <property type="term" value="F:diaminopimelate epimerase activity"/>
    <property type="evidence" value="ECO:0007669"/>
    <property type="project" value="UniProtKB-UniRule"/>
</dbReference>
<dbReference type="PROSITE" id="PS01326">
    <property type="entry name" value="DAP_EPIMERASE"/>
    <property type="match status" value="1"/>
</dbReference>
<feature type="binding site" evidence="8">
    <location>
        <position position="13"/>
    </location>
    <ligand>
        <name>substrate</name>
    </ligand>
</feature>
<reference evidence="10 11" key="1">
    <citation type="submission" date="2019-09" db="EMBL/GenBank/DDBJ databases">
        <title>Genome sequence and assembly of Taibaiella sp.</title>
        <authorList>
            <person name="Chhetri G."/>
        </authorList>
    </citation>
    <scope>NUCLEOTIDE SEQUENCE [LARGE SCALE GENOMIC DNA]</scope>
    <source>
        <strain evidence="10 11">KVB11</strain>
    </source>
</reference>
<evidence type="ECO:0000256" key="7">
    <source>
        <dbReference type="ARBA" id="ARBA00051712"/>
    </source>
</evidence>
<protein>
    <recommendedName>
        <fullName evidence="3 8">Diaminopimelate epimerase</fullName>
        <shortName evidence="8">DAP epimerase</shortName>
        <ecNumber evidence="3 8">5.1.1.7</ecNumber>
    </recommendedName>
    <alternativeName>
        <fullName evidence="8">PLP-independent amino acid racemase</fullName>
    </alternativeName>
</protein>
<evidence type="ECO:0000313" key="10">
    <source>
        <dbReference type="EMBL" id="KAA5533184.1"/>
    </source>
</evidence>
<evidence type="ECO:0000256" key="6">
    <source>
        <dbReference type="ARBA" id="ARBA00023235"/>
    </source>
</evidence>
<dbReference type="SUPFAM" id="SSF54506">
    <property type="entry name" value="Diaminopimelate epimerase-like"/>
    <property type="match status" value="2"/>
</dbReference>
<evidence type="ECO:0000313" key="11">
    <source>
        <dbReference type="Proteomes" id="UP000323632"/>
    </source>
</evidence>
<feature type="binding site" evidence="8">
    <location>
        <begin position="74"/>
        <end position="75"/>
    </location>
    <ligand>
        <name>substrate</name>
    </ligand>
</feature>
<comment type="similarity">
    <text evidence="2 8">Belongs to the diaminopimelate epimerase family.</text>
</comment>
<dbReference type="InterPro" id="IPR018510">
    <property type="entry name" value="DAP_epimerase_AS"/>
</dbReference>
<dbReference type="UniPathway" id="UPA00034">
    <property type="reaction ID" value="UER00025"/>
</dbReference>
<gene>
    <name evidence="8" type="primary">dapF</name>
    <name evidence="10" type="ORF">F0919_11590</name>
</gene>
<comment type="function">
    <text evidence="8">Catalyzes the stereoinversion of LL-2,6-diaminopimelate (L,L-DAP) to meso-diaminopimelate (meso-DAP), a precursor of L-lysine and an essential component of the bacterial peptidoglycan.</text>
</comment>
<dbReference type="EMBL" id="VWSH01000003">
    <property type="protein sequence ID" value="KAA5533184.1"/>
    <property type="molecule type" value="Genomic_DNA"/>
</dbReference>
<dbReference type="GO" id="GO:0005829">
    <property type="term" value="C:cytosol"/>
    <property type="evidence" value="ECO:0007669"/>
    <property type="project" value="TreeGrafter"/>
</dbReference>
<dbReference type="GO" id="GO:0009089">
    <property type="term" value="P:lysine biosynthetic process via diaminopimelate"/>
    <property type="evidence" value="ECO:0007669"/>
    <property type="project" value="UniProtKB-UniRule"/>
</dbReference>
<feature type="site" description="Could be important to modulate the pK values of the two catalytic cysteine residues" evidence="8">
    <location>
        <position position="138"/>
    </location>
</feature>
<dbReference type="Proteomes" id="UP000323632">
    <property type="component" value="Unassembled WGS sequence"/>
</dbReference>
<evidence type="ECO:0000256" key="4">
    <source>
        <dbReference type="ARBA" id="ARBA00022605"/>
    </source>
</evidence>
<comment type="subcellular location">
    <subcellularLocation>
        <location evidence="8">Cytoplasm</location>
    </subcellularLocation>
</comment>
<evidence type="ECO:0000256" key="1">
    <source>
        <dbReference type="ARBA" id="ARBA00005196"/>
    </source>
</evidence>
<dbReference type="HAMAP" id="MF_00197">
    <property type="entry name" value="DAP_epimerase"/>
    <property type="match status" value="1"/>
</dbReference>
<dbReference type="InterPro" id="IPR001653">
    <property type="entry name" value="DAP_epimerase_DapF"/>
</dbReference>
<keyword evidence="5 8" id="KW-0457">Lysine biosynthesis</keyword>
<comment type="pathway">
    <text evidence="1 8">Amino-acid biosynthesis; L-lysine biosynthesis via DAP pathway; DL-2,6-diaminopimelate from LL-2,6-diaminopimelate: step 1/1.</text>
</comment>
<evidence type="ECO:0000256" key="3">
    <source>
        <dbReference type="ARBA" id="ARBA00013080"/>
    </source>
</evidence>
<feature type="site" description="Could be important to modulate the pK values of the two catalytic cysteine residues" evidence="8">
    <location>
        <position position="187"/>
    </location>
</feature>
<dbReference type="Gene3D" id="3.10.310.10">
    <property type="entry name" value="Diaminopimelate Epimerase, Chain A, domain 1"/>
    <property type="match status" value="2"/>
</dbReference>
<dbReference type="AlphaFoldDB" id="A0A5M6CDD7"/>
<comment type="caution">
    <text evidence="10">The sequence shown here is derived from an EMBL/GenBank/DDBJ whole genome shotgun (WGS) entry which is preliminary data.</text>
</comment>
<comment type="catalytic activity">
    <reaction evidence="7 8">
        <text>(2S,6S)-2,6-diaminopimelate = meso-2,6-diaminopimelate</text>
        <dbReference type="Rhea" id="RHEA:15393"/>
        <dbReference type="ChEBI" id="CHEBI:57609"/>
        <dbReference type="ChEBI" id="CHEBI:57791"/>
        <dbReference type="EC" id="5.1.1.7"/>
    </reaction>
</comment>
<dbReference type="PANTHER" id="PTHR31689:SF0">
    <property type="entry name" value="DIAMINOPIMELATE EPIMERASE"/>
    <property type="match status" value="1"/>
</dbReference>
<feature type="binding site" evidence="8">
    <location>
        <begin position="187"/>
        <end position="188"/>
    </location>
    <ligand>
        <name>substrate</name>
    </ligand>
</feature>
<feature type="binding site" evidence="8">
    <location>
        <begin position="198"/>
        <end position="199"/>
    </location>
    <ligand>
        <name>substrate</name>
    </ligand>
</feature>
<feature type="active site" description="Proton acceptor" evidence="8">
    <location>
        <position position="197"/>
    </location>
</feature>
<comment type="subunit">
    <text evidence="8">Homodimer.</text>
</comment>
<feature type="active site" evidence="9">
    <location>
        <position position="73"/>
    </location>
</feature>
<proteinExistence type="inferred from homology"/>
<keyword evidence="8" id="KW-0963">Cytoplasm</keyword>
<accession>A0A5M6CDD7</accession>
<feature type="active site" description="Proton donor" evidence="8">
    <location>
        <position position="73"/>
    </location>
</feature>
<evidence type="ECO:0000256" key="5">
    <source>
        <dbReference type="ARBA" id="ARBA00023154"/>
    </source>
</evidence>
<keyword evidence="6 8" id="KW-0413">Isomerase</keyword>
<keyword evidence="4 8" id="KW-0028">Amino-acid biosynthesis</keyword>
<dbReference type="NCBIfam" id="TIGR00652">
    <property type="entry name" value="DapF"/>
    <property type="match status" value="1"/>
</dbReference>
<feature type="binding site" evidence="8">
    <location>
        <position position="64"/>
    </location>
    <ligand>
        <name>substrate</name>
    </ligand>
</feature>
<dbReference type="EC" id="5.1.1.7" evidence="3 8"/>
<keyword evidence="11" id="KW-1185">Reference proteome</keyword>
<name>A0A5M6CDD7_9BACT</name>
<feature type="binding site" evidence="8">
    <location>
        <position position="170"/>
    </location>
    <ligand>
        <name>substrate</name>
    </ligand>
</feature>
<dbReference type="RefSeq" id="WP_150032932.1">
    <property type="nucleotide sequence ID" value="NZ_VWSH01000003.1"/>
</dbReference>
<evidence type="ECO:0000256" key="8">
    <source>
        <dbReference type="HAMAP-Rule" id="MF_00197"/>
    </source>
</evidence>
<organism evidence="10 11">
    <name type="scientific">Taibaiella lutea</name>
    <dbReference type="NCBI Taxonomy" id="2608001"/>
    <lineage>
        <taxon>Bacteria</taxon>
        <taxon>Pseudomonadati</taxon>
        <taxon>Bacteroidota</taxon>
        <taxon>Chitinophagia</taxon>
        <taxon>Chitinophagales</taxon>
        <taxon>Chitinophagaceae</taxon>
        <taxon>Taibaiella</taxon>
    </lineage>
</organism>
<evidence type="ECO:0000256" key="2">
    <source>
        <dbReference type="ARBA" id="ARBA00010219"/>
    </source>
</evidence>
<dbReference type="Pfam" id="PF01678">
    <property type="entry name" value="DAP_epimerase"/>
    <property type="match status" value="2"/>
</dbReference>
<sequence>MNIHFYKYQGAGNDFVIIDNREASIALNTSQIAFLCDRRFGIGADGLMLLQNTAEADFEMIYYNADGNESTMCGNGGRCIAAFAYHSNIVGKQTTFKAIDGIHDAVILPNNNVSLHMSDINTIQFENGYTIMNTGSPHYIKEVVDTDLVNVFEEGRNIRNQAIFQPKGINVNFVTPKEKGLKIRTYERGVEDETLACGTGVTAAAIASVKQQTGIFQVAVKAKGGDLSVMFEKRTADTAENIILTGGAKFVFEGNIEIED</sequence>
<comment type="caution">
    <text evidence="8">Lacks conserved residue(s) required for the propagation of feature annotation.</text>
</comment>